<evidence type="ECO:0000313" key="7">
    <source>
        <dbReference type="EMBL" id="ASJ02092.1"/>
    </source>
</evidence>
<evidence type="ECO:0000256" key="1">
    <source>
        <dbReference type="ARBA" id="ARBA00004202"/>
    </source>
</evidence>
<accession>A0A2Z2MBQ8</accession>
<dbReference type="Proteomes" id="UP000250179">
    <property type="component" value="Chromosome"/>
</dbReference>
<dbReference type="InterPro" id="IPR007554">
    <property type="entry name" value="Glycerophosphate_synth"/>
</dbReference>
<gene>
    <name evidence="7" type="ORF">A3L09_01825</name>
</gene>
<dbReference type="GO" id="GO:0047355">
    <property type="term" value="F:CDP-glycerol glycerophosphotransferase activity"/>
    <property type="evidence" value="ECO:0007669"/>
    <property type="project" value="InterPro"/>
</dbReference>
<organism evidence="7 8">
    <name type="scientific">Thermococcus profundus</name>
    <dbReference type="NCBI Taxonomy" id="49899"/>
    <lineage>
        <taxon>Archaea</taxon>
        <taxon>Methanobacteriati</taxon>
        <taxon>Methanobacteriota</taxon>
        <taxon>Thermococci</taxon>
        <taxon>Thermococcales</taxon>
        <taxon>Thermococcaceae</taxon>
        <taxon>Thermococcus</taxon>
    </lineage>
</organism>
<keyword evidence="8" id="KW-1185">Reference proteome</keyword>
<evidence type="ECO:0000256" key="4">
    <source>
        <dbReference type="ARBA" id="ARBA00022679"/>
    </source>
</evidence>
<dbReference type="InterPro" id="IPR051612">
    <property type="entry name" value="Teichoic_Acid_Biosynth"/>
</dbReference>
<evidence type="ECO:0000256" key="6">
    <source>
        <dbReference type="ARBA" id="ARBA00023136"/>
    </source>
</evidence>
<dbReference type="InterPro" id="IPR043148">
    <property type="entry name" value="TagF_C"/>
</dbReference>
<dbReference type="Gene3D" id="3.40.50.12580">
    <property type="match status" value="1"/>
</dbReference>
<reference evidence="7 8" key="1">
    <citation type="submission" date="2016-03" db="EMBL/GenBank/DDBJ databases">
        <title>Complete genome sequence of Thermococcus profundus strain DT5432.</title>
        <authorList>
            <person name="Oger P.M."/>
        </authorList>
    </citation>
    <scope>NUCLEOTIDE SEQUENCE [LARGE SCALE GENOMIC DNA]</scope>
    <source>
        <strain evidence="7 8">DT 5432</strain>
    </source>
</reference>
<dbReference type="Gene3D" id="3.40.50.11820">
    <property type="match status" value="1"/>
</dbReference>
<comment type="subcellular location">
    <subcellularLocation>
        <location evidence="1">Cell membrane</location>
        <topology evidence="1">Peripheral membrane protein</topology>
    </subcellularLocation>
</comment>
<evidence type="ECO:0000256" key="5">
    <source>
        <dbReference type="ARBA" id="ARBA00022944"/>
    </source>
</evidence>
<keyword evidence="3" id="KW-1003">Cell membrane</keyword>
<dbReference type="SUPFAM" id="SSF53756">
    <property type="entry name" value="UDP-Glycosyltransferase/glycogen phosphorylase"/>
    <property type="match status" value="1"/>
</dbReference>
<protein>
    <recommendedName>
        <fullName evidence="9">CDP-glycerol--glycerophosphate glycerophosphotransferase</fullName>
    </recommendedName>
</protein>
<dbReference type="PANTHER" id="PTHR37316">
    <property type="entry name" value="TEICHOIC ACID GLYCEROL-PHOSPHATE PRIMASE"/>
    <property type="match status" value="1"/>
</dbReference>
<evidence type="ECO:0000313" key="8">
    <source>
        <dbReference type="Proteomes" id="UP000250179"/>
    </source>
</evidence>
<name>A0A2Z2MBQ8_THEPR</name>
<dbReference type="Pfam" id="PF04464">
    <property type="entry name" value="Glyphos_transf"/>
    <property type="match status" value="1"/>
</dbReference>
<keyword evidence="4" id="KW-0808">Transferase</keyword>
<dbReference type="KEGG" id="tprf:A3L09_01825"/>
<keyword evidence="5" id="KW-0777">Teichoic acid biosynthesis</keyword>
<sequence length="400" mass="46139">MFISHHIKRELVNIPNRFLPKRSDAVSVITPRIGDNAFYVFDYLSTSTDYDVKFLFVQWPMPSKLMTTVLENMKTKYGEDKVLFLRSSRGLKHYYSSSWVFSDGYVAVTKPLGNQKVVQLWHGYIGKRIGYLNPSTPDETSLFRWTTSVFTTQSSFLALQFIAEFGLSPNSFVLTSSPRFDLILPKQSKDRAFNALSSMGIDTSYKHLVLAAPTFRRDRMNNVDPHSSFNIISHYLSEDVEKFLVENDILLVLKPHQTLTKYPEYLNKLSKERENIVFIDNSMLYSNLLGITNILPAFDALITDYSSVFVDYLLLNRPVIFYVPDYEDAIKSLGYTVNFDTYTPGPKVKTVNELISAIEAVLFSEKDPYLEKRKCIRDVLIEKWYPEDNTKILLKDIGFL</sequence>
<evidence type="ECO:0000256" key="3">
    <source>
        <dbReference type="ARBA" id="ARBA00022475"/>
    </source>
</evidence>
<evidence type="ECO:0008006" key="9">
    <source>
        <dbReference type="Google" id="ProtNLM"/>
    </source>
</evidence>
<keyword evidence="6" id="KW-0472">Membrane</keyword>
<dbReference type="GO" id="GO:0005886">
    <property type="term" value="C:plasma membrane"/>
    <property type="evidence" value="ECO:0007669"/>
    <property type="project" value="UniProtKB-SubCell"/>
</dbReference>
<proteinExistence type="inferred from homology"/>
<dbReference type="OrthoDB" id="46222at2157"/>
<evidence type="ECO:0000256" key="2">
    <source>
        <dbReference type="ARBA" id="ARBA00010488"/>
    </source>
</evidence>
<dbReference type="AlphaFoldDB" id="A0A2Z2MBQ8"/>
<comment type="similarity">
    <text evidence="2">Belongs to the CDP-glycerol glycerophosphotransferase family.</text>
</comment>
<dbReference type="InterPro" id="IPR043149">
    <property type="entry name" value="TagF_N"/>
</dbReference>
<dbReference type="PANTHER" id="PTHR37316:SF3">
    <property type="entry name" value="TEICHOIC ACID GLYCEROL-PHOSPHATE TRANSFERASE"/>
    <property type="match status" value="1"/>
</dbReference>
<dbReference type="EMBL" id="CP014862">
    <property type="protein sequence ID" value="ASJ02092.1"/>
    <property type="molecule type" value="Genomic_DNA"/>
</dbReference>